<dbReference type="AlphaFoldDB" id="A0AAD1UEX0"/>
<comment type="caution">
    <text evidence="1">The sequence shown here is derived from an EMBL/GenBank/DDBJ whole genome shotgun (WGS) entry which is preliminary data.</text>
</comment>
<name>A0AAD1UEX0_EUPCR</name>
<sequence length="59" mass="6850">MENSLGARFGFPLQIRLMSDLMNFCLKYLAKVSFFQIVFVLFDLDCHIRDSCKSSLLNL</sequence>
<dbReference type="Proteomes" id="UP001295684">
    <property type="component" value="Unassembled WGS sequence"/>
</dbReference>
<proteinExistence type="predicted"/>
<evidence type="ECO:0000313" key="1">
    <source>
        <dbReference type="EMBL" id="CAI2366706.1"/>
    </source>
</evidence>
<dbReference type="EMBL" id="CAMPGE010007790">
    <property type="protein sequence ID" value="CAI2366706.1"/>
    <property type="molecule type" value="Genomic_DNA"/>
</dbReference>
<accession>A0AAD1UEX0</accession>
<evidence type="ECO:0000313" key="2">
    <source>
        <dbReference type="Proteomes" id="UP001295684"/>
    </source>
</evidence>
<gene>
    <name evidence="1" type="ORF">ECRASSUSDP1_LOCUS7979</name>
</gene>
<reference evidence="1" key="1">
    <citation type="submission" date="2023-07" db="EMBL/GenBank/DDBJ databases">
        <authorList>
            <consortium name="AG Swart"/>
            <person name="Singh M."/>
            <person name="Singh A."/>
            <person name="Seah K."/>
            <person name="Emmerich C."/>
        </authorList>
    </citation>
    <scope>NUCLEOTIDE SEQUENCE</scope>
    <source>
        <strain evidence="1">DP1</strain>
    </source>
</reference>
<protein>
    <submittedName>
        <fullName evidence="1">Uncharacterized protein</fullName>
    </submittedName>
</protein>
<keyword evidence="2" id="KW-1185">Reference proteome</keyword>
<organism evidence="1 2">
    <name type="scientific">Euplotes crassus</name>
    <dbReference type="NCBI Taxonomy" id="5936"/>
    <lineage>
        <taxon>Eukaryota</taxon>
        <taxon>Sar</taxon>
        <taxon>Alveolata</taxon>
        <taxon>Ciliophora</taxon>
        <taxon>Intramacronucleata</taxon>
        <taxon>Spirotrichea</taxon>
        <taxon>Hypotrichia</taxon>
        <taxon>Euplotida</taxon>
        <taxon>Euplotidae</taxon>
        <taxon>Moneuplotes</taxon>
    </lineage>
</organism>